<dbReference type="AlphaFoldDB" id="A0A450WHY7"/>
<evidence type="ECO:0000256" key="5">
    <source>
        <dbReference type="ARBA" id="ARBA00022801"/>
    </source>
</evidence>
<keyword evidence="2" id="KW-1277">Toxin-antitoxin system</keyword>
<reference evidence="7" key="1">
    <citation type="submission" date="2019-02" db="EMBL/GenBank/DDBJ databases">
        <authorList>
            <person name="Gruber-Vodicka R. H."/>
            <person name="Seah K. B. B."/>
        </authorList>
    </citation>
    <scope>NUCLEOTIDE SEQUENCE</scope>
    <source>
        <strain evidence="7">BECK_S313</strain>
    </source>
</reference>
<name>A0A450WHY7_9GAMM</name>
<evidence type="ECO:0000313" key="7">
    <source>
        <dbReference type="EMBL" id="VFK16647.1"/>
    </source>
</evidence>
<dbReference type="SUPFAM" id="SSF143011">
    <property type="entry name" value="RelE-like"/>
    <property type="match status" value="1"/>
</dbReference>
<dbReference type="Gene3D" id="3.30.2310.20">
    <property type="entry name" value="RelE-like"/>
    <property type="match status" value="1"/>
</dbReference>
<dbReference type="GO" id="GO:0016787">
    <property type="term" value="F:hydrolase activity"/>
    <property type="evidence" value="ECO:0007669"/>
    <property type="project" value="UniProtKB-KW"/>
</dbReference>
<dbReference type="PANTHER" id="PTHR38039:SF1">
    <property type="entry name" value="TOXIN YOEB"/>
    <property type="match status" value="1"/>
</dbReference>
<keyword evidence="4" id="KW-0255">Endonuclease</keyword>
<dbReference type="NCBIfam" id="TIGR02116">
    <property type="entry name" value="toxin_Txe_YoeB"/>
    <property type="match status" value="1"/>
</dbReference>
<proteinExistence type="inferred from homology"/>
<accession>A0A450WHY7</accession>
<dbReference type="InterPro" id="IPR035093">
    <property type="entry name" value="RelE/ParE_toxin_dom_sf"/>
</dbReference>
<gene>
    <name evidence="7" type="ORF">BECKLPF1236B_GA0070989_10998</name>
</gene>
<organism evidence="7">
    <name type="scientific">Candidatus Kentrum sp. LPFa</name>
    <dbReference type="NCBI Taxonomy" id="2126335"/>
    <lineage>
        <taxon>Bacteria</taxon>
        <taxon>Pseudomonadati</taxon>
        <taxon>Pseudomonadota</taxon>
        <taxon>Gammaproteobacteria</taxon>
        <taxon>Candidatus Kentrum</taxon>
    </lineage>
</organism>
<evidence type="ECO:0000256" key="6">
    <source>
        <dbReference type="ARBA" id="ARBA00030388"/>
    </source>
</evidence>
<dbReference type="GO" id="GO:0004519">
    <property type="term" value="F:endonuclease activity"/>
    <property type="evidence" value="ECO:0007669"/>
    <property type="project" value="UniProtKB-KW"/>
</dbReference>
<evidence type="ECO:0000256" key="4">
    <source>
        <dbReference type="ARBA" id="ARBA00022759"/>
    </source>
</evidence>
<comment type="similarity">
    <text evidence="1">Belongs to the YoeB family.</text>
</comment>
<dbReference type="InterPro" id="IPR009614">
    <property type="entry name" value="YoeB_toxin"/>
</dbReference>
<dbReference type="GO" id="GO:0006401">
    <property type="term" value="P:RNA catabolic process"/>
    <property type="evidence" value="ECO:0007669"/>
    <property type="project" value="InterPro"/>
</dbReference>
<evidence type="ECO:0000256" key="3">
    <source>
        <dbReference type="ARBA" id="ARBA00022722"/>
    </source>
</evidence>
<dbReference type="Pfam" id="PF06769">
    <property type="entry name" value="YoeB_toxin"/>
    <property type="match status" value="1"/>
</dbReference>
<sequence>MISFRDRAWADYLYWQKTDKSKFKRINQLIRDIQRDPFVGIGKPEPLRHDLAGLWSRRIDGGHRLVYAVDGENIIIMQCRYHYGN</sequence>
<keyword evidence="5" id="KW-0378">Hydrolase</keyword>
<dbReference type="GO" id="GO:0045892">
    <property type="term" value="P:negative regulation of DNA-templated transcription"/>
    <property type="evidence" value="ECO:0007669"/>
    <property type="project" value="TreeGrafter"/>
</dbReference>
<evidence type="ECO:0000256" key="1">
    <source>
        <dbReference type="ARBA" id="ARBA00008172"/>
    </source>
</evidence>
<keyword evidence="3" id="KW-0540">Nuclease</keyword>
<evidence type="ECO:0000256" key="2">
    <source>
        <dbReference type="ARBA" id="ARBA00022649"/>
    </source>
</evidence>
<dbReference type="PANTHER" id="PTHR38039">
    <property type="entry name" value="TOXIN YOEB"/>
    <property type="match status" value="1"/>
</dbReference>
<dbReference type="EMBL" id="CAADFK010000099">
    <property type="protein sequence ID" value="VFK16647.1"/>
    <property type="molecule type" value="Genomic_DNA"/>
</dbReference>
<protein>
    <recommendedName>
        <fullName evidence="6">Putative mRNA interferase YoeB</fullName>
    </recommendedName>
</protein>